<keyword evidence="2" id="KW-1185">Reference proteome</keyword>
<dbReference type="AlphaFoldDB" id="A0A495W5T8"/>
<reference evidence="1 2" key="1">
    <citation type="submission" date="2018-10" db="EMBL/GenBank/DDBJ databases">
        <title>Sequencing the genomes of 1000 actinobacteria strains.</title>
        <authorList>
            <person name="Klenk H.-P."/>
        </authorList>
    </citation>
    <scope>NUCLEOTIDE SEQUENCE [LARGE SCALE GENOMIC DNA]</scope>
    <source>
        <strain evidence="1 2">DSM 43800</strain>
    </source>
</reference>
<evidence type="ECO:0000313" key="1">
    <source>
        <dbReference type="EMBL" id="RKT55178.1"/>
    </source>
</evidence>
<dbReference type="Gene3D" id="1.25.40.10">
    <property type="entry name" value="Tetratricopeptide repeat domain"/>
    <property type="match status" value="1"/>
</dbReference>
<proteinExistence type="predicted"/>
<dbReference type="RefSeq" id="WP_121006925.1">
    <property type="nucleotide sequence ID" value="NZ_RBXO01000001.1"/>
</dbReference>
<comment type="caution">
    <text evidence="1">The sequence shown here is derived from an EMBL/GenBank/DDBJ whole genome shotgun (WGS) entry which is preliminary data.</text>
</comment>
<dbReference type="OrthoDB" id="5146906at2"/>
<protein>
    <recommendedName>
        <fullName evidence="3">Tetratricopeptide repeat protein</fullName>
    </recommendedName>
</protein>
<dbReference type="Proteomes" id="UP000282084">
    <property type="component" value="Unassembled WGS sequence"/>
</dbReference>
<dbReference type="InterPro" id="IPR011990">
    <property type="entry name" value="TPR-like_helical_dom_sf"/>
</dbReference>
<sequence length="303" mass="31221">MTESLHAALSRHLTLDRAHTAARAGDLDRAARLLDELDAAGGSTADSLDLRARVHAQQGDLAAADACWVRVLRLSPDDSRARAGRDTIARIASGHRARPLLTAGRAVAATAAVVGVALVGAVVAGVPDRASPPPVASADAGDDRIDEQQWLAQQLAAAEHAREEAADRLARDLDALAAAFALPGVRAERRAEDVRLVFDSGLFSADAEFAPGSWPLLAEVGRRLAGVRAAATVVGHVVAVPGGRTSGGSTVALWRAQAAAQALAEGGGLPLTAFTLTTADQSEGPFPDAPRNRTVTLVLRPVG</sequence>
<dbReference type="EMBL" id="RBXO01000001">
    <property type="protein sequence ID" value="RKT55178.1"/>
    <property type="molecule type" value="Genomic_DNA"/>
</dbReference>
<name>A0A495W5T8_9PSEU</name>
<accession>A0A495W5T8</accession>
<evidence type="ECO:0000313" key="2">
    <source>
        <dbReference type="Proteomes" id="UP000282084"/>
    </source>
</evidence>
<gene>
    <name evidence="1" type="ORF">C8E97_3836</name>
</gene>
<evidence type="ECO:0008006" key="3">
    <source>
        <dbReference type="Google" id="ProtNLM"/>
    </source>
</evidence>
<organism evidence="1 2">
    <name type="scientific">Saccharothrix australiensis</name>
    <dbReference type="NCBI Taxonomy" id="2072"/>
    <lineage>
        <taxon>Bacteria</taxon>
        <taxon>Bacillati</taxon>
        <taxon>Actinomycetota</taxon>
        <taxon>Actinomycetes</taxon>
        <taxon>Pseudonocardiales</taxon>
        <taxon>Pseudonocardiaceae</taxon>
        <taxon>Saccharothrix</taxon>
    </lineage>
</organism>
<dbReference type="SUPFAM" id="SSF48452">
    <property type="entry name" value="TPR-like"/>
    <property type="match status" value="1"/>
</dbReference>